<dbReference type="Proteomes" id="UP000316213">
    <property type="component" value="Unassembled WGS sequence"/>
</dbReference>
<dbReference type="EMBL" id="SJPM01000008">
    <property type="protein sequence ID" value="TWT94231.1"/>
    <property type="molecule type" value="Genomic_DNA"/>
</dbReference>
<gene>
    <name evidence="1" type="ORF">Pla100_38410</name>
</gene>
<proteinExistence type="predicted"/>
<accession>A0A5C6A594</accession>
<comment type="caution">
    <text evidence="1">The sequence shown here is derived from an EMBL/GenBank/DDBJ whole genome shotgun (WGS) entry which is preliminary data.</text>
</comment>
<evidence type="ECO:0000313" key="1">
    <source>
        <dbReference type="EMBL" id="TWT94231.1"/>
    </source>
</evidence>
<keyword evidence="2" id="KW-1185">Reference proteome</keyword>
<reference evidence="1 2" key="1">
    <citation type="submission" date="2019-02" db="EMBL/GenBank/DDBJ databases">
        <title>Deep-cultivation of Planctomycetes and their phenomic and genomic characterization uncovers novel biology.</title>
        <authorList>
            <person name="Wiegand S."/>
            <person name="Jogler M."/>
            <person name="Boedeker C."/>
            <person name="Pinto D."/>
            <person name="Vollmers J."/>
            <person name="Rivas-Marin E."/>
            <person name="Kohn T."/>
            <person name="Peeters S.H."/>
            <person name="Heuer A."/>
            <person name="Rast P."/>
            <person name="Oberbeckmann S."/>
            <person name="Bunk B."/>
            <person name="Jeske O."/>
            <person name="Meyerdierks A."/>
            <person name="Storesund J.E."/>
            <person name="Kallscheuer N."/>
            <person name="Luecker S."/>
            <person name="Lage O.M."/>
            <person name="Pohl T."/>
            <person name="Merkel B.J."/>
            <person name="Hornburger P."/>
            <person name="Mueller R.-W."/>
            <person name="Bruemmer F."/>
            <person name="Labrenz M."/>
            <person name="Spormann A.M."/>
            <person name="Op Den Camp H."/>
            <person name="Overmann J."/>
            <person name="Amann R."/>
            <person name="Jetten M.S.M."/>
            <person name="Mascher T."/>
            <person name="Medema M.H."/>
            <person name="Devos D.P."/>
            <person name="Kaster A.-K."/>
            <person name="Ovreas L."/>
            <person name="Rohde M."/>
            <person name="Galperin M.Y."/>
            <person name="Jogler C."/>
        </authorList>
    </citation>
    <scope>NUCLEOTIDE SEQUENCE [LARGE SCALE GENOMIC DNA]</scope>
    <source>
        <strain evidence="1 2">Pla100</strain>
    </source>
</reference>
<sequence length="91" mass="10585">MGERRRGDLLAEMNTCYHVLKHTFDLTLRPRNRVMFGTSRDRPIRPRLSKFWARCATTITMMLAAYVLPRSSKDAVKQRLFGNGCVWVPTN</sequence>
<name>A0A5C6A594_9BACT</name>
<evidence type="ECO:0000313" key="2">
    <source>
        <dbReference type="Proteomes" id="UP000316213"/>
    </source>
</evidence>
<protein>
    <submittedName>
        <fullName evidence="1">Uncharacterized protein</fullName>
    </submittedName>
</protein>
<dbReference type="AlphaFoldDB" id="A0A5C6A594"/>
<organism evidence="1 2">
    <name type="scientific">Neorhodopirellula pilleata</name>
    <dbReference type="NCBI Taxonomy" id="2714738"/>
    <lineage>
        <taxon>Bacteria</taxon>
        <taxon>Pseudomonadati</taxon>
        <taxon>Planctomycetota</taxon>
        <taxon>Planctomycetia</taxon>
        <taxon>Pirellulales</taxon>
        <taxon>Pirellulaceae</taxon>
        <taxon>Neorhodopirellula</taxon>
    </lineage>
</organism>